<reference evidence="6 7" key="2">
    <citation type="journal article" date="2016" name="Genome Announc.">
        <title>Permanent Draft Genome Sequences for Two Variants of Frankia sp. Strain CpI1, the First Frankia Strain Isolated from Root Nodules of Comptonia peregrina.</title>
        <authorList>
            <person name="Oshone R."/>
            <person name="Hurst S.G.IV."/>
            <person name="Abebe-Akele F."/>
            <person name="Simpson S."/>
            <person name="Morris K."/>
            <person name="Thomas W.K."/>
            <person name="Tisa L.S."/>
        </authorList>
    </citation>
    <scope>NUCLEOTIDE SEQUENCE [LARGE SCALE GENOMIC DNA]</scope>
    <source>
        <strain evidence="7">CpI1-S</strain>
    </source>
</reference>
<name>A0A0D8BM61_9ACTN</name>
<comment type="similarity">
    <text evidence="1">Belongs to the glycosyltransferase 2 family.</text>
</comment>
<dbReference type="SUPFAM" id="SSF53448">
    <property type="entry name" value="Nucleotide-diphospho-sugar transferases"/>
    <property type="match status" value="1"/>
</dbReference>
<evidence type="ECO:0000313" key="7">
    <source>
        <dbReference type="Proteomes" id="UP000032545"/>
    </source>
</evidence>
<dbReference type="GO" id="GO:0016020">
    <property type="term" value="C:membrane"/>
    <property type="evidence" value="ECO:0007669"/>
    <property type="project" value="GOC"/>
</dbReference>
<dbReference type="Gene3D" id="3.90.550.10">
    <property type="entry name" value="Spore Coat Polysaccharide Biosynthesis Protein SpsA, Chain A"/>
    <property type="match status" value="1"/>
</dbReference>
<evidence type="ECO:0000256" key="2">
    <source>
        <dbReference type="ARBA" id="ARBA00022676"/>
    </source>
</evidence>
<feature type="domain" description="Glycosyltransferase 2-like" evidence="5">
    <location>
        <begin position="8"/>
        <end position="171"/>
    </location>
</feature>
<keyword evidence="7" id="KW-1185">Reference proteome</keyword>
<proteinExistence type="inferred from homology"/>
<dbReference type="InterPro" id="IPR029044">
    <property type="entry name" value="Nucleotide-diphossugar_trans"/>
</dbReference>
<organism evidence="6 7">
    <name type="scientific">Frankia torreyi</name>
    <dbReference type="NCBI Taxonomy" id="1856"/>
    <lineage>
        <taxon>Bacteria</taxon>
        <taxon>Bacillati</taxon>
        <taxon>Actinomycetota</taxon>
        <taxon>Actinomycetes</taxon>
        <taxon>Frankiales</taxon>
        <taxon>Frankiaceae</taxon>
        <taxon>Frankia</taxon>
    </lineage>
</organism>
<dbReference type="Proteomes" id="UP000032545">
    <property type="component" value="Unassembled WGS sequence"/>
</dbReference>
<sequence>MDLHRVVVCVPTYNERDNLPDTARRLRAANPTVDLLVIDDASPDGTGKIADELADNDDHIHVLHRDGKAGLGTAYIAGFTWALDHGYDVIVEMDADGSHQPEQLPRLLAALAHADLVIGSRWVPGGEVRNWPRTRLLLSRGGNIYVRAALGMPLRDATAGYRAYRADVLRDRDLTGVSSQGYCFQVDLAWQAWRSGYRVTEVPITFVERERGTSKMSNAIVAEAFWRVAWWAATTRRRRPTPRTPHLPANPTPRQPTANPDIPTDHPDNVTTSHSA</sequence>
<reference evidence="7" key="1">
    <citation type="submission" date="2015-02" db="EMBL/GenBank/DDBJ databases">
        <title>Draft Genome of Frankia sp. CpI1-S.</title>
        <authorList>
            <person name="Oshone R.T."/>
            <person name="Ngom M."/>
            <person name="Ghodhbane-Gtari F."/>
            <person name="Gtari M."/>
            <person name="Morris K."/>
            <person name="Thomas K."/>
            <person name="Sen A."/>
            <person name="Tisa L.S."/>
        </authorList>
    </citation>
    <scope>NUCLEOTIDE SEQUENCE [LARGE SCALE GENOMIC DNA]</scope>
    <source>
        <strain evidence="7">CpI1-S</strain>
    </source>
</reference>
<evidence type="ECO:0000256" key="3">
    <source>
        <dbReference type="ARBA" id="ARBA00022679"/>
    </source>
</evidence>
<dbReference type="GO" id="GO:0004582">
    <property type="term" value="F:dolichyl-phosphate beta-D-mannosyltransferase activity"/>
    <property type="evidence" value="ECO:0007669"/>
    <property type="project" value="UniProtKB-EC"/>
</dbReference>
<evidence type="ECO:0000256" key="1">
    <source>
        <dbReference type="ARBA" id="ARBA00006739"/>
    </source>
</evidence>
<dbReference type="PANTHER" id="PTHR43398:SF1">
    <property type="entry name" value="DOLICHOL-PHOSPHATE MANNOSYLTRANSFERASE SUBUNIT 1"/>
    <property type="match status" value="1"/>
</dbReference>
<protein>
    <submittedName>
        <fullName evidence="6">Glycosyl transferase</fullName>
        <ecNumber evidence="6">2.4.1.83</ecNumber>
    </submittedName>
</protein>
<gene>
    <name evidence="6" type="ORF">FF36_00328</name>
</gene>
<dbReference type="AlphaFoldDB" id="A0A0D8BM61"/>
<feature type="region of interest" description="Disordered" evidence="4">
    <location>
        <begin position="237"/>
        <end position="276"/>
    </location>
</feature>
<comment type="caution">
    <text evidence="6">The sequence shown here is derived from an EMBL/GenBank/DDBJ whole genome shotgun (WGS) entry which is preliminary data.</text>
</comment>
<keyword evidence="2 6" id="KW-0328">Glycosyltransferase</keyword>
<evidence type="ECO:0000259" key="5">
    <source>
        <dbReference type="Pfam" id="PF00535"/>
    </source>
</evidence>
<dbReference type="FunFam" id="3.90.550.10:FF:000122">
    <property type="entry name" value="Dolichol-phosphate mannosyltransferase subunit 1"/>
    <property type="match status" value="1"/>
</dbReference>
<dbReference type="EMBL" id="JYFN01000002">
    <property type="protein sequence ID" value="KJE25195.1"/>
    <property type="molecule type" value="Genomic_DNA"/>
</dbReference>
<dbReference type="RefSeq" id="WP_044883125.1">
    <property type="nucleotide sequence ID" value="NZ_JYFN01000002.1"/>
</dbReference>
<keyword evidence="3 6" id="KW-0808">Transferase</keyword>
<dbReference type="OrthoDB" id="9810303at2"/>
<dbReference type="Pfam" id="PF00535">
    <property type="entry name" value="Glycos_transf_2"/>
    <property type="match status" value="1"/>
</dbReference>
<dbReference type="InterPro" id="IPR001173">
    <property type="entry name" value="Glyco_trans_2-like"/>
</dbReference>
<accession>A0A0D8BM61</accession>
<dbReference type="GO" id="GO:0009247">
    <property type="term" value="P:glycolipid biosynthetic process"/>
    <property type="evidence" value="ECO:0007669"/>
    <property type="project" value="TreeGrafter"/>
</dbReference>
<feature type="compositionally biased region" description="Pro residues" evidence="4">
    <location>
        <begin position="242"/>
        <end position="254"/>
    </location>
</feature>
<dbReference type="PATRIC" id="fig|1502723.3.peg.369"/>
<dbReference type="InterPro" id="IPR039528">
    <property type="entry name" value="DPM1-like"/>
</dbReference>
<evidence type="ECO:0000313" key="6">
    <source>
        <dbReference type="EMBL" id="KJE25195.1"/>
    </source>
</evidence>
<evidence type="ECO:0000256" key="4">
    <source>
        <dbReference type="SAM" id="MobiDB-lite"/>
    </source>
</evidence>
<dbReference type="EC" id="2.4.1.83" evidence="6"/>
<dbReference type="CDD" id="cd06442">
    <property type="entry name" value="DPM1_like"/>
    <property type="match status" value="1"/>
</dbReference>
<dbReference type="PANTHER" id="PTHR43398">
    <property type="entry name" value="DOLICHOL-PHOSPHATE MANNOSYLTRANSFERASE SUBUNIT 1"/>
    <property type="match status" value="1"/>
</dbReference>